<accession>A0A7C4R4N0</accession>
<dbReference type="GO" id="GO:0009982">
    <property type="term" value="F:pseudouridine synthase activity"/>
    <property type="evidence" value="ECO:0007669"/>
    <property type="project" value="InterPro"/>
</dbReference>
<dbReference type="PANTHER" id="PTHR21600">
    <property type="entry name" value="MITOCHONDRIAL RNA PSEUDOURIDINE SYNTHASE"/>
    <property type="match status" value="1"/>
</dbReference>
<dbReference type="PANTHER" id="PTHR21600:SF44">
    <property type="entry name" value="RIBOSOMAL LARGE SUBUNIT PSEUDOURIDINE SYNTHASE D"/>
    <property type="match status" value="1"/>
</dbReference>
<evidence type="ECO:0000313" key="4">
    <source>
        <dbReference type="EMBL" id="HGT70699.1"/>
    </source>
</evidence>
<gene>
    <name evidence="4" type="ORF">ENT43_00375</name>
</gene>
<dbReference type="Gene3D" id="3.30.2350.10">
    <property type="entry name" value="Pseudouridine synthase"/>
    <property type="match status" value="1"/>
</dbReference>
<dbReference type="EMBL" id="DSYQ01000001">
    <property type="protein sequence ID" value="HGT70699.1"/>
    <property type="molecule type" value="Genomic_DNA"/>
</dbReference>
<feature type="domain" description="Pseudouridine synthase RsuA/RluA-like" evidence="3">
    <location>
        <begin position="13"/>
        <end position="183"/>
    </location>
</feature>
<dbReference type="CDD" id="cd02869">
    <property type="entry name" value="PseudoU_synth_RluA_like"/>
    <property type="match status" value="1"/>
</dbReference>
<dbReference type="AlphaFoldDB" id="A0A7C4R4N0"/>
<keyword evidence="2" id="KW-0413">Isomerase</keyword>
<reference evidence="4" key="1">
    <citation type="journal article" date="2020" name="mSystems">
        <title>Genome- and Community-Level Interaction Insights into Carbon Utilization and Element Cycling Functions of Hydrothermarchaeota in Hydrothermal Sediment.</title>
        <authorList>
            <person name="Zhou Z."/>
            <person name="Liu Y."/>
            <person name="Xu W."/>
            <person name="Pan J."/>
            <person name="Luo Z.H."/>
            <person name="Li M."/>
        </authorList>
    </citation>
    <scope>NUCLEOTIDE SEQUENCE [LARGE SCALE GENOMIC DNA]</scope>
    <source>
        <strain evidence="4">SpSt-579</strain>
    </source>
</reference>
<dbReference type="InterPro" id="IPR020103">
    <property type="entry name" value="PsdUridine_synth_cat_dom_sf"/>
</dbReference>
<dbReference type="PROSITE" id="PS01129">
    <property type="entry name" value="PSI_RLU"/>
    <property type="match status" value="1"/>
</dbReference>
<protein>
    <recommendedName>
        <fullName evidence="3">Pseudouridine synthase RsuA/RluA-like domain-containing protein</fullName>
    </recommendedName>
</protein>
<evidence type="ECO:0000259" key="3">
    <source>
        <dbReference type="Pfam" id="PF00849"/>
    </source>
</evidence>
<proteinExistence type="inferred from homology"/>
<dbReference type="SUPFAM" id="SSF55120">
    <property type="entry name" value="Pseudouridine synthase"/>
    <property type="match status" value="1"/>
</dbReference>
<sequence>MNDFFTTIYEDNDILVINKPAGLVVESENKNDLTLEKILEKDYKLSLPRSGIVHRLDRDTSGVMVIAKNEKSLINLQNQFASHQVEKIYYTLVYGKLEPEKGTINIALKRDPKNRTRFIASRNKDAREAVTHYSVVNYLKSQISNPNDQTNPKLQITKNNNGDLSLLEINLETGRTHQIRAHFFAIGYPIIGDSIYKSPLSQEFSRQIGLNRQFLHAGELSFTHPTKGEKMEFKAELPDDLGRILG</sequence>
<evidence type="ECO:0000256" key="2">
    <source>
        <dbReference type="ARBA" id="ARBA00023235"/>
    </source>
</evidence>
<dbReference type="GO" id="GO:0140098">
    <property type="term" value="F:catalytic activity, acting on RNA"/>
    <property type="evidence" value="ECO:0007669"/>
    <property type="project" value="UniProtKB-ARBA"/>
</dbReference>
<organism evidence="4">
    <name type="scientific">candidate division CPR3 bacterium</name>
    <dbReference type="NCBI Taxonomy" id="2268181"/>
    <lineage>
        <taxon>Bacteria</taxon>
        <taxon>Bacteria division CPR3</taxon>
    </lineage>
</organism>
<dbReference type="InterPro" id="IPR006145">
    <property type="entry name" value="PsdUridine_synth_RsuA/RluA"/>
</dbReference>
<evidence type="ECO:0000256" key="1">
    <source>
        <dbReference type="ARBA" id="ARBA00010876"/>
    </source>
</evidence>
<dbReference type="GO" id="GO:0000455">
    <property type="term" value="P:enzyme-directed rRNA pseudouridine synthesis"/>
    <property type="evidence" value="ECO:0007669"/>
    <property type="project" value="TreeGrafter"/>
</dbReference>
<dbReference type="InterPro" id="IPR006224">
    <property type="entry name" value="PsdUridine_synth_RluA-like_CS"/>
</dbReference>
<comment type="similarity">
    <text evidence="1">Belongs to the pseudouridine synthase RluA family.</text>
</comment>
<dbReference type="Pfam" id="PF00849">
    <property type="entry name" value="PseudoU_synth_2"/>
    <property type="match status" value="1"/>
</dbReference>
<dbReference type="GO" id="GO:0003723">
    <property type="term" value="F:RNA binding"/>
    <property type="evidence" value="ECO:0007669"/>
    <property type="project" value="InterPro"/>
</dbReference>
<name>A0A7C4R4N0_UNCC3</name>
<comment type="caution">
    <text evidence="4">The sequence shown here is derived from an EMBL/GenBank/DDBJ whole genome shotgun (WGS) entry which is preliminary data.</text>
</comment>
<dbReference type="InterPro" id="IPR050188">
    <property type="entry name" value="RluA_PseudoU_synthase"/>
</dbReference>